<dbReference type="OrthoDB" id="9769739at2"/>
<reference evidence="7 8" key="2">
    <citation type="journal article" date="2018" name="Int. J. Syst. Evol. Microbiol.">
        <title>Marinobacterium aestuarii sp. nov., a benzene-degrading marine bacterium isolated from estuary sediment.</title>
        <authorList>
            <person name="Bae S.S."/>
            <person name="Jung J."/>
            <person name="Chung D."/>
            <person name="Baek K."/>
        </authorList>
    </citation>
    <scope>NUCLEOTIDE SEQUENCE [LARGE SCALE GENOMIC DNA]</scope>
    <source>
        <strain evidence="7 8">ST58-10</strain>
    </source>
</reference>
<keyword evidence="8" id="KW-1185">Reference proteome</keyword>
<dbReference type="Pfam" id="PF00916">
    <property type="entry name" value="Sulfate_transp"/>
    <property type="match status" value="1"/>
</dbReference>
<evidence type="ECO:0000256" key="2">
    <source>
        <dbReference type="ARBA" id="ARBA00022692"/>
    </source>
</evidence>
<dbReference type="InterPro" id="IPR002645">
    <property type="entry name" value="STAS_dom"/>
</dbReference>
<dbReference type="InterPro" id="IPR011547">
    <property type="entry name" value="SLC26A/SulP_dom"/>
</dbReference>
<feature type="transmembrane region" description="Helical" evidence="5">
    <location>
        <begin position="136"/>
        <end position="158"/>
    </location>
</feature>
<dbReference type="SUPFAM" id="SSF52091">
    <property type="entry name" value="SpoIIaa-like"/>
    <property type="match status" value="1"/>
</dbReference>
<feature type="transmembrane region" description="Helical" evidence="5">
    <location>
        <begin position="359"/>
        <end position="378"/>
    </location>
</feature>
<dbReference type="AlphaFoldDB" id="A0A1A9F4J1"/>
<dbReference type="PANTHER" id="PTHR11814">
    <property type="entry name" value="SULFATE TRANSPORTER"/>
    <property type="match status" value="1"/>
</dbReference>
<dbReference type="GO" id="GO:0016020">
    <property type="term" value="C:membrane"/>
    <property type="evidence" value="ECO:0007669"/>
    <property type="project" value="UniProtKB-SubCell"/>
</dbReference>
<dbReference type="RefSeq" id="WP_067386277.1">
    <property type="nucleotide sequence ID" value="NZ_CP015839.1"/>
</dbReference>
<protein>
    <submittedName>
        <fullName evidence="7">Sodium-independent anion transporter</fullName>
    </submittedName>
</protein>
<feature type="transmembrane region" description="Helical" evidence="5">
    <location>
        <begin position="111"/>
        <end position="129"/>
    </location>
</feature>
<dbReference type="KEGG" id="mars:A8C75_20825"/>
<organism evidence="7 8">
    <name type="scientific">Marinobacterium aestuarii</name>
    <dbReference type="NCBI Taxonomy" id="1821621"/>
    <lineage>
        <taxon>Bacteria</taxon>
        <taxon>Pseudomonadati</taxon>
        <taxon>Pseudomonadota</taxon>
        <taxon>Gammaproteobacteria</taxon>
        <taxon>Oceanospirillales</taxon>
        <taxon>Oceanospirillaceae</taxon>
        <taxon>Marinobacterium</taxon>
    </lineage>
</organism>
<dbReference type="CDD" id="cd07042">
    <property type="entry name" value="STAS_SulP_like_sulfate_transporter"/>
    <property type="match status" value="1"/>
</dbReference>
<dbReference type="InterPro" id="IPR001902">
    <property type="entry name" value="SLC26A/SulP_fam"/>
</dbReference>
<feature type="transmembrane region" description="Helical" evidence="5">
    <location>
        <begin position="63"/>
        <end position="85"/>
    </location>
</feature>
<accession>A0A1A9F4J1</accession>
<feature type="transmembrane region" description="Helical" evidence="5">
    <location>
        <begin position="261"/>
        <end position="284"/>
    </location>
</feature>
<proteinExistence type="predicted"/>
<comment type="subcellular location">
    <subcellularLocation>
        <location evidence="1">Membrane</location>
        <topology evidence="1">Multi-pass membrane protein</topology>
    </subcellularLocation>
</comment>
<reference evidence="8" key="1">
    <citation type="submission" date="2016-05" db="EMBL/GenBank/DDBJ databases">
        <authorList>
            <person name="Baek K."/>
            <person name="Yang S.-J."/>
        </authorList>
    </citation>
    <scope>NUCLEOTIDE SEQUENCE [LARGE SCALE GENOMIC DNA]</scope>
    <source>
        <strain evidence="8">ST58-10</strain>
    </source>
</reference>
<dbReference type="Proteomes" id="UP000078070">
    <property type="component" value="Chromosome"/>
</dbReference>
<keyword evidence="3 5" id="KW-1133">Transmembrane helix</keyword>
<feature type="transmembrane region" description="Helical" evidence="5">
    <location>
        <begin position="336"/>
        <end position="354"/>
    </location>
</feature>
<evidence type="ECO:0000256" key="1">
    <source>
        <dbReference type="ARBA" id="ARBA00004141"/>
    </source>
</evidence>
<keyword evidence="2 5" id="KW-0812">Transmembrane</keyword>
<feature type="transmembrane region" description="Helical" evidence="5">
    <location>
        <begin position="219"/>
        <end position="241"/>
    </location>
</feature>
<feature type="transmembrane region" description="Helical" evidence="5">
    <location>
        <begin position="39"/>
        <end position="56"/>
    </location>
</feature>
<evidence type="ECO:0000256" key="5">
    <source>
        <dbReference type="SAM" id="Phobius"/>
    </source>
</evidence>
<keyword evidence="4 5" id="KW-0472">Membrane</keyword>
<name>A0A1A9F4J1_9GAMM</name>
<dbReference type="Pfam" id="PF01740">
    <property type="entry name" value="STAS"/>
    <property type="match status" value="1"/>
</dbReference>
<dbReference type="InterPro" id="IPR036513">
    <property type="entry name" value="STAS_dom_sf"/>
</dbReference>
<feature type="transmembrane region" description="Helical" evidence="5">
    <location>
        <begin position="192"/>
        <end position="212"/>
    </location>
</feature>
<evidence type="ECO:0000256" key="4">
    <source>
        <dbReference type="ARBA" id="ARBA00023136"/>
    </source>
</evidence>
<dbReference type="EMBL" id="CP015839">
    <property type="protein sequence ID" value="ANG64679.1"/>
    <property type="molecule type" value="Genomic_DNA"/>
</dbReference>
<feature type="transmembrane region" description="Helical" evidence="5">
    <location>
        <begin position="398"/>
        <end position="425"/>
    </location>
</feature>
<dbReference type="PROSITE" id="PS50801">
    <property type="entry name" value="STAS"/>
    <property type="match status" value="1"/>
</dbReference>
<gene>
    <name evidence="7" type="ORF">A8C75_20825</name>
</gene>
<evidence type="ECO:0000259" key="6">
    <source>
        <dbReference type="PROSITE" id="PS50801"/>
    </source>
</evidence>
<feature type="domain" description="STAS" evidence="6">
    <location>
        <begin position="451"/>
        <end position="560"/>
    </location>
</feature>
<dbReference type="STRING" id="1821621.A8C75_20825"/>
<sequence length="587" mass="63011">MARAFKTRPKQTLWTRLFPFLLWGRLVNRESLRCDFFAGLTNAVIVLPQGVAYALIAGMPPQYGLYAAIVPAIIAALFGSSFHLISGPTAALSIVVFTTISPLAEPGSAEFIQLALTLTLFAGLFQLGLALARMGVLVNFVSHSVVIGFTAGAAVVIASSQMKNLLGVSVESDGTFVSTWMGVLERLADTNLYSLAVALCTLFSCLIIKKLLPRWPNMLLAMIIGSTLAAVLGAAEHNIALVGSIPATLPPLSLPDFSPALLHQLGSGALAIGLLGLVEAVSIARSVASRSHQTISGNQEFMGQALSNIVGSFFSCYASSGSFTRTGVNYASGARTPLAAVFAAISLAIIVLLLSDLTAYVPIPSMAGILLVVSWNLIDFHHIGAILKAGRSEASVLIITFLATLIMAMEFAIYIGVMLSLVFYLKTTSKPKIVQVLPDPTSPTPFFVSNEGRDLPECPQLRIIRIEGSLFFGAVNYVKEYLQDLPENNLLIVGNGMNFIDIAGAELLVHEARRRRAAGGTLYLSNLKDRVSHYLDKNGHIEELGAENIFISKGIAITRIYERLDRPTCDNCTTRIFSECRRDTPCG</sequence>
<dbReference type="GO" id="GO:0055085">
    <property type="term" value="P:transmembrane transport"/>
    <property type="evidence" value="ECO:0007669"/>
    <property type="project" value="InterPro"/>
</dbReference>
<dbReference type="Gene3D" id="3.30.750.24">
    <property type="entry name" value="STAS domain"/>
    <property type="match status" value="1"/>
</dbReference>
<evidence type="ECO:0000256" key="3">
    <source>
        <dbReference type="ARBA" id="ARBA00022989"/>
    </source>
</evidence>
<evidence type="ECO:0000313" key="7">
    <source>
        <dbReference type="EMBL" id="ANG64679.1"/>
    </source>
</evidence>
<evidence type="ECO:0000313" key="8">
    <source>
        <dbReference type="Proteomes" id="UP000078070"/>
    </source>
</evidence>